<evidence type="ECO:0000259" key="2">
    <source>
        <dbReference type="Pfam" id="PF20178"/>
    </source>
</evidence>
<feature type="region of interest" description="Disordered" evidence="1">
    <location>
        <begin position="1"/>
        <end position="34"/>
    </location>
</feature>
<dbReference type="RefSeq" id="WP_185708335.1">
    <property type="nucleotide sequence ID" value="NZ_JAAXCY010000011.1"/>
</dbReference>
<gene>
    <name evidence="3" type="ORF">HF209_15650</name>
    <name evidence="4" type="ORF">HF257_25430</name>
</gene>
<evidence type="ECO:0000256" key="1">
    <source>
        <dbReference type="SAM" id="MobiDB-lite"/>
    </source>
</evidence>
<dbReference type="AlphaFoldDB" id="A0A7X1AT38"/>
<evidence type="ECO:0000313" key="3">
    <source>
        <dbReference type="EMBL" id="MBC2382380.1"/>
    </source>
</evidence>
<evidence type="ECO:0000313" key="4">
    <source>
        <dbReference type="EMBL" id="MBC2409366.1"/>
    </source>
</evidence>
<dbReference type="Pfam" id="PF20178">
    <property type="entry name" value="ToxA_N"/>
    <property type="match status" value="1"/>
</dbReference>
<evidence type="ECO:0000313" key="5">
    <source>
        <dbReference type="Proteomes" id="UP000520513"/>
    </source>
</evidence>
<dbReference type="EMBL" id="JAAXCY010000011">
    <property type="protein sequence ID" value="MBC2409366.1"/>
    <property type="molecule type" value="Genomic_DNA"/>
</dbReference>
<evidence type="ECO:0000313" key="6">
    <source>
        <dbReference type="Proteomes" id="UP000534677"/>
    </source>
</evidence>
<dbReference type="EMBL" id="JAAXCZ010000007">
    <property type="protein sequence ID" value="MBC2382380.1"/>
    <property type="molecule type" value="Genomic_DNA"/>
</dbReference>
<protein>
    <recommendedName>
        <fullName evidence="2">Dermonecrotic toxin N-terminal domain-containing protein</fullName>
    </recommendedName>
</protein>
<comment type="caution">
    <text evidence="4">The sequence shown here is derived from an EMBL/GenBank/DDBJ whole genome shotgun (WGS) entry which is preliminary data.</text>
</comment>
<sequence>MSPSSTPADLPRQKSPKQRNHHQPLIPGLPYNPGVDRYVSRATDGFKTASQSTSQIIREELKKRWGKDIDPDNTFITTFDYDPKLPKPKGGKVLNQISLTDAALHNMRHKNKHNEHETPEEKKQSTLHKWINRLAPLAAAPIAIYNIIHKLNEPKTYEGIFTGPPLGGRQVYNQTTQLKQTPAAFRDITWNTDQSKPYTEFLNGFWPAHEQKYAQLSKAAFAGAAMAQFDNDSLSESDVSLAMRAAGLPTNKTWGDMSLNDLDAAPHKDPNVETGLLKINGFKSTDLMYITDKQTKTTLLHIPGNSSPIHRFDNQDQMKNWLAEQAADPRKREALSMHFPLRDQADRVLSEGVNQTLVGISGWPKKDAPGATALERLNQYDPQTFITTEPLSEDPFKAMTTRQKERSYADGETQITTDADVTKTSILEALETATKIAVMMTPLALVMPEVAVALEVFYAAAGAAQVGIGADNIKHGKQGGSDQVVFGVLNALPALASGASRVLKGAEATEAEVGKTIEESVETPAQQPREPRPHSSNTPEPTDEPILDAPKVDYSKIPIDISKYAVPDGEQLLNGARHNAKGIYQVKNNGEDRWFIRYTDATGQPKVYEVRSNFDLHEGRVMVIDPQTRTRVMLLRATQNGEWTRDLNTGGARTWPWQKKPPIVSEKTPKPGAPLEPAEAGQKKFSDQFTPGTPIDDAKRFDEYLTFHKDLNYTYSGTNYISNPTAPLDEQIIKTRLEVSWPVEESEMPVLSKPSATKNQFSSDPYAEIFIKDTNRADFKVHTIRDGSVKTEELASNSIDVTENVQDKINQFERIISDAQLRARISEVANQNSLNPIEWTLKDDARLTDDYYFKGQRPQYDIYYDPTSKQTVVTGTCKGYLANPELEINEMPNTEVTLTRSFTITASTTEGKTTYTTSEINPATVTVTVMPAN</sequence>
<keyword evidence="6" id="KW-1185">Reference proteome</keyword>
<dbReference type="InterPro" id="IPR046673">
    <property type="entry name" value="ToxA_N"/>
</dbReference>
<feature type="region of interest" description="Disordered" evidence="1">
    <location>
        <begin position="645"/>
        <end position="692"/>
    </location>
</feature>
<organism evidence="4 5">
    <name type="scientific">Pseudomonas cremoris</name>
    <dbReference type="NCBI Taxonomy" id="2724178"/>
    <lineage>
        <taxon>Bacteria</taxon>
        <taxon>Pseudomonadati</taxon>
        <taxon>Pseudomonadota</taxon>
        <taxon>Gammaproteobacteria</taxon>
        <taxon>Pseudomonadales</taxon>
        <taxon>Pseudomonadaceae</taxon>
        <taxon>Pseudomonas</taxon>
    </lineage>
</organism>
<reference evidence="5 6" key="1">
    <citation type="submission" date="2020-04" db="EMBL/GenBank/DDBJ databases">
        <title>Pseudomonas crami sp. nov., a novel proteolytic bacterial species isolated from cream.</title>
        <authorList>
            <person name="Hofmann K."/>
            <person name="Woller A."/>
            <person name="Huptas C."/>
            <person name="Wenning M."/>
            <person name="Scherer S."/>
            <person name="Doll E.V."/>
        </authorList>
    </citation>
    <scope>NUCLEOTIDE SEQUENCE [LARGE SCALE GENOMIC DNA]</scope>
    <source>
        <strain evidence="3 6">WS 5096</strain>
        <strain evidence="4 5">WS 5106</strain>
    </source>
</reference>
<proteinExistence type="predicted"/>
<feature type="region of interest" description="Disordered" evidence="1">
    <location>
        <begin position="510"/>
        <end position="550"/>
    </location>
</feature>
<name>A0A7X1AT38_9PSED</name>
<accession>A0A7X1AT38</accession>
<feature type="domain" description="Dermonecrotic toxin N-terminal" evidence="2">
    <location>
        <begin position="45"/>
        <end position="342"/>
    </location>
</feature>
<dbReference type="Proteomes" id="UP000534677">
    <property type="component" value="Unassembled WGS sequence"/>
</dbReference>
<dbReference type="Proteomes" id="UP000520513">
    <property type="component" value="Unassembled WGS sequence"/>
</dbReference>